<dbReference type="Pfam" id="PF17782">
    <property type="entry name" value="WHD_DprA"/>
    <property type="match status" value="1"/>
</dbReference>
<dbReference type="InterPro" id="IPR036388">
    <property type="entry name" value="WH-like_DNA-bd_sf"/>
</dbReference>
<dbReference type="InterPro" id="IPR010994">
    <property type="entry name" value="RuvA_2-like"/>
</dbReference>
<evidence type="ECO:0000259" key="3">
    <source>
        <dbReference type="Pfam" id="PF02481"/>
    </source>
</evidence>
<feature type="domain" description="DprA winged helix" evidence="4">
    <location>
        <begin position="394"/>
        <end position="443"/>
    </location>
</feature>
<accession>A0A7Z2ZRD7</accession>
<feature type="region of interest" description="Disordered" evidence="2">
    <location>
        <begin position="334"/>
        <end position="375"/>
    </location>
</feature>
<evidence type="ECO:0000313" key="6">
    <source>
        <dbReference type="Proteomes" id="UP000502415"/>
    </source>
</evidence>
<proteinExistence type="inferred from homology"/>
<keyword evidence="6" id="KW-1185">Reference proteome</keyword>
<dbReference type="AlphaFoldDB" id="A0A7Z2ZRD7"/>
<dbReference type="InterPro" id="IPR003488">
    <property type="entry name" value="DprA"/>
</dbReference>
<evidence type="ECO:0000256" key="1">
    <source>
        <dbReference type="ARBA" id="ARBA00006525"/>
    </source>
</evidence>
<evidence type="ECO:0000256" key="2">
    <source>
        <dbReference type="SAM" id="MobiDB-lite"/>
    </source>
</evidence>
<sequence>MQDTDSLSPATVPATTSASAVALTPARLAAWLRLERSHGIGPRAATALLAAFGDPEAIFRADRAALAAHVSPAQARSLLQPMTPDGARLLEATLRWLDQPGHIDQSGRRVLALGQPGYPAWLAQIPDPPLLLYINGHVELLAMPGLAIVGSRNASVQGKANASAFAEALSDAGMTIVSGLALGIDAAAHEGALRRRGGTVAVVGTGPDLVYPARNRGLWERIAEEGCIVSEYPVGTPPLPSNFPKRNRIISGLCAGVLVVEAAVQSGSLITARQAAEHGRDVFAIPGSIHAALSKGCHILIREGAKLVDGAADVLEAMALSPLVAQGLAALAPPEGETASGAASPTAAAASGLPAASTAPPAPRTRRAPTAPAQERCLADASAEVAGLPGCLPGCDAALLAALGHDPVEPDVLLAAVGGSAGELSGKLLLLELAGLIERLPGGVIQRVVK</sequence>
<protein>
    <submittedName>
        <fullName evidence="5">DNA-protecting protein DprA</fullName>
    </submittedName>
</protein>
<gene>
    <name evidence="5" type="primary">dprA</name>
    <name evidence="5" type="ORF">HH212_04300</name>
</gene>
<dbReference type="Gene3D" id="1.10.10.10">
    <property type="entry name" value="Winged helix-like DNA-binding domain superfamily/Winged helix DNA-binding domain"/>
    <property type="match status" value="1"/>
</dbReference>
<evidence type="ECO:0000259" key="4">
    <source>
        <dbReference type="Pfam" id="PF17782"/>
    </source>
</evidence>
<organism evidence="5 6">
    <name type="scientific">Massilia forsythiae</name>
    <dbReference type="NCBI Taxonomy" id="2728020"/>
    <lineage>
        <taxon>Bacteria</taxon>
        <taxon>Pseudomonadati</taxon>
        <taxon>Pseudomonadota</taxon>
        <taxon>Betaproteobacteria</taxon>
        <taxon>Burkholderiales</taxon>
        <taxon>Oxalobacteraceae</taxon>
        <taxon>Telluria group</taxon>
        <taxon>Massilia</taxon>
    </lineage>
</organism>
<dbReference type="SUPFAM" id="SSF47781">
    <property type="entry name" value="RuvA domain 2-like"/>
    <property type="match status" value="1"/>
</dbReference>
<dbReference type="SUPFAM" id="SSF102405">
    <property type="entry name" value="MCP/YpsA-like"/>
    <property type="match status" value="1"/>
</dbReference>
<dbReference type="EMBL" id="CP051685">
    <property type="protein sequence ID" value="QJD99350.1"/>
    <property type="molecule type" value="Genomic_DNA"/>
</dbReference>
<dbReference type="Proteomes" id="UP000502415">
    <property type="component" value="Chromosome"/>
</dbReference>
<dbReference type="Pfam" id="PF02481">
    <property type="entry name" value="DNA_processg_A"/>
    <property type="match status" value="1"/>
</dbReference>
<dbReference type="PANTHER" id="PTHR43022">
    <property type="entry name" value="PROTEIN SMF"/>
    <property type="match status" value="1"/>
</dbReference>
<feature type="compositionally biased region" description="Low complexity" evidence="2">
    <location>
        <begin position="338"/>
        <end position="359"/>
    </location>
</feature>
<dbReference type="NCBIfam" id="TIGR00732">
    <property type="entry name" value="dprA"/>
    <property type="match status" value="1"/>
</dbReference>
<dbReference type="GO" id="GO:0009294">
    <property type="term" value="P:DNA-mediated transformation"/>
    <property type="evidence" value="ECO:0007669"/>
    <property type="project" value="InterPro"/>
</dbReference>
<evidence type="ECO:0000313" key="5">
    <source>
        <dbReference type="EMBL" id="QJD99350.1"/>
    </source>
</evidence>
<dbReference type="KEGG" id="mfy:HH212_04300"/>
<dbReference type="InterPro" id="IPR041614">
    <property type="entry name" value="DprA_WH"/>
</dbReference>
<dbReference type="PANTHER" id="PTHR43022:SF1">
    <property type="entry name" value="PROTEIN SMF"/>
    <property type="match status" value="1"/>
</dbReference>
<name>A0A7Z2ZRD7_9BURK</name>
<dbReference type="Gene3D" id="3.40.50.450">
    <property type="match status" value="1"/>
</dbReference>
<feature type="domain" description="Smf/DprA SLOG" evidence="3">
    <location>
        <begin position="110"/>
        <end position="318"/>
    </location>
</feature>
<comment type="similarity">
    <text evidence="1">Belongs to the DprA/Smf family.</text>
</comment>
<dbReference type="InterPro" id="IPR057666">
    <property type="entry name" value="DrpA_SLOG"/>
</dbReference>
<reference evidence="5 6" key="1">
    <citation type="submission" date="2020-04" db="EMBL/GenBank/DDBJ databases">
        <title>Genome sequencing of novel species.</title>
        <authorList>
            <person name="Heo J."/>
            <person name="Kim S.-J."/>
            <person name="Kim J.-S."/>
            <person name="Hong S.-B."/>
            <person name="Kwon S.-W."/>
        </authorList>
    </citation>
    <scope>NUCLEOTIDE SEQUENCE [LARGE SCALE GENOMIC DNA]</scope>
    <source>
        <strain evidence="5 6">GN2-R2</strain>
    </source>
</reference>